<sequence>MAHIVFAVPVGVGHVNPTLGVAAELIARGHRVSYAATERHAARIADVGARLVPYATTLSGPEPPPQFTARDFHRATEAALRETGHVLPQVLDGFAGDRPDLVLHDATMAWWGRLAAAAWEVPVVAGWPNLVGNRHWSMNRYIKVNPLHPRLLWNLWRAHRLARRHGLTGLSLVRATAADAQLVYLPREFQYAGDTFGAHYAFVGPCLVDRPSDGEWRPPPGRDGRRVVLIALGTAYHDRADFFRTCLAAFADSGWHVVLAVGDRVDPAGLGPVPPHVEVHASVPQLQVLRHASVFVSHAGMGSVMEALAHRVPIVAVPQMTEQQANADRIAELNLGVRLGRDEITADRLRSAVERVAGSATIAAAVRTMHDAITAAGGAAAAADIVEDVLTRSR</sequence>
<dbReference type="AlphaFoldDB" id="A0A100XFD0"/>
<dbReference type="OMA" id="ERCIDVF"/>
<dbReference type="OrthoDB" id="6620093at2"/>
<reference evidence="4 5" key="1">
    <citation type="journal article" date="2016" name="Genome Announc.">
        <title>Draft Genome Sequences of Five Rapidly Growing Mycobacterium Species, M. thermoresistibile, M. fortuitum subsp. acetamidolyticum, M. canariasense, M. brisbanense, and M. novocastrense.</title>
        <authorList>
            <person name="Katahira K."/>
            <person name="Ogura Y."/>
            <person name="Gotoh Y."/>
            <person name="Hayashi T."/>
        </authorList>
    </citation>
    <scope>NUCLEOTIDE SEQUENCE [LARGE SCALE GENOMIC DNA]</scope>
    <source>
        <strain evidence="4 5">JCM6362</strain>
    </source>
</reference>
<protein>
    <submittedName>
        <fullName evidence="4">Glycosyltransferase, MGT family protein</fullName>
    </submittedName>
</protein>
<dbReference type="Proteomes" id="UP000069654">
    <property type="component" value="Unassembled WGS sequence"/>
</dbReference>
<dbReference type="CDD" id="cd03784">
    <property type="entry name" value="GT1_Gtf-like"/>
    <property type="match status" value="1"/>
</dbReference>
<dbReference type="InterPro" id="IPR006326">
    <property type="entry name" value="UDPGT_MGT-like"/>
</dbReference>
<evidence type="ECO:0000256" key="2">
    <source>
        <dbReference type="ARBA" id="ARBA00022679"/>
    </source>
</evidence>
<dbReference type="GO" id="GO:0016758">
    <property type="term" value="F:hexosyltransferase activity"/>
    <property type="evidence" value="ECO:0007669"/>
    <property type="project" value="InterPro"/>
</dbReference>
<comment type="caution">
    <text evidence="4">The sequence shown here is derived from an EMBL/GenBank/DDBJ whole genome shotgun (WGS) entry which is preliminary data.</text>
</comment>
<dbReference type="PANTHER" id="PTHR21015">
    <property type="entry name" value="UDP-N-ACETYLGLUCOSAMINE--N-ACETYLMURAMYL-(PENTAPEPTIDE) PYROPHOSPHORYL-UNDECAPRENOL N-ACETYLGLUCOSAMINE TRANSFERASE 1"/>
    <property type="match status" value="1"/>
</dbReference>
<evidence type="ECO:0000256" key="1">
    <source>
        <dbReference type="ARBA" id="ARBA00009995"/>
    </source>
</evidence>
<dbReference type="Pfam" id="PF06722">
    <property type="entry name" value="EryCIII-like_C"/>
    <property type="match status" value="1"/>
</dbReference>
<dbReference type="NCBIfam" id="TIGR01426">
    <property type="entry name" value="MGT"/>
    <property type="match status" value="1"/>
</dbReference>
<dbReference type="InterPro" id="IPR002213">
    <property type="entry name" value="UDP_glucos_trans"/>
</dbReference>
<reference evidence="5" key="2">
    <citation type="submission" date="2016-02" db="EMBL/GenBank/DDBJ databases">
        <title>Draft genome sequence of five rapidly growing Mycobacterium species.</title>
        <authorList>
            <person name="Katahira K."/>
            <person name="Gotou Y."/>
            <person name="Iida K."/>
            <person name="Ogura Y."/>
            <person name="Hayashi T."/>
        </authorList>
    </citation>
    <scope>NUCLEOTIDE SEQUENCE [LARGE SCALE GENOMIC DNA]</scope>
    <source>
        <strain evidence="5">JCM6362</strain>
    </source>
</reference>
<dbReference type="Gene3D" id="3.40.50.2000">
    <property type="entry name" value="Glycogen Phosphorylase B"/>
    <property type="match status" value="2"/>
</dbReference>
<dbReference type="PANTHER" id="PTHR21015:SF22">
    <property type="entry name" value="GLYCOSYLTRANSFERASE"/>
    <property type="match status" value="1"/>
</dbReference>
<dbReference type="RefSeq" id="WP_003926533.1">
    <property type="nucleotide sequence ID" value="NZ_BCTB01000018.1"/>
</dbReference>
<keyword evidence="2 4" id="KW-0808">Transferase</keyword>
<evidence type="ECO:0000313" key="4">
    <source>
        <dbReference type="EMBL" id="GAT15637.1"/>
    </source>
</evidence>
<organism evidence="4 5">
    <name type="scientific">Mycolicibacterium thermoresistibile</name>
    <name type="common">Mycobacterium thermoresistibile</name>
    <dbReference type="NCBI Taxonomy" id="1797"/>
    <lineage>
        <taxon>Bacteria</taxon>
        <taxon>Bacillati</taxon>
        <taxon>Actinomycetota</taxon>
        <taxon>Actinomycetes</taxon>
        <taxon>Mycobacteriales</taxon>
        <taxon>Mycobacteriaceae</taxon>
        <taxon>Mycolicibacterium</taxon>
    </lineage>
</organism>
<dbReference type="EMBL" id="BCTB01000018">
    <property type="protein sequence ID" value="GAT15637.1"/>
    <property type="molecule type" value="Genomic_DNA"/>
</dbReference>
<feature type="domain" description="Erythromycin biosynthesis protein CIII-like C-terminal" evidence="3">
    <location>
        <begin position="248"/>
        <end position="375"/>
    </location>
</feature>
<dbReference type="FunFam" id="3.40.50.2000:FF:000072">
    <property type="entry name" value="Glycosyl transferase"/>
    <property type="match status" value="1"/>
</dbReference>
<dbReference type="STRING" id="1797.RMCT_2607"/>
<name>A0A100XFD0_MYCTH</name>
<evidence type="ECO:0000259" key="3">
    <source>
        <dbReference type="Pfam" id="PF06722"/>
    </source>
</evidence>
<dbReference type="GO" id="GO:0009247">
    <property type="term" value="P:glycolipid biosynthetic process"/>
    <property type="evidence" value="ECO:0007669"/>
    <property type="project" value="UniProtKB-ARBA"/>
</dbReference>
<evidence type="ECO:0000313" key="5">
    <source>
        <dbReference type="Proteomes" id="UP000069654"/>
    </source>
</evidence>
<gene>
    <name evidence="4" type="ORF">RMCT_2607</name>
</gene>
<dbReference type="SUPFAM" id="SSF53756">
    <property type="entry name" value="UDP-Glycosyltransferase/glycogen phosphorylase"/>
    <property type="match status" value="1"/>
</dbReference>
<accession>A0A100XFD0</accession>
<comment type="similarity">
    <text evidence="1">Belongs to the UDP-glycosyltransferase family.</text>
</comment>
<dbReference type="GO" id="GO:0008194">
    <property type="term" value="F:UDP-glycosyltransferase activity"/>
    <property type="evidence" value="ECO:0007669"/>
    <property type="project" value="InterPro"/>
</dbReference>
<proteinExistence type="inferred from homology"/>
<dbReference type="GO" id="GO:0016020">
    <property type="term" value="C:membrane"/>
    <property type="evidence" value="ECO:0007669"/>
    <property type="project" value="GOC"/>
</dbReference>
<dbReference type="InterPro" id="IPR010610">
    <property type="entry name" value="EryCIII-like_C"/>
</dbReference>